<reference evidence="1 3" key="1">
    <citation type="journal article" date="2008" name="Science">
        <title>The Physcomitrella genome reveals evolutionary insights into the conquest of land by plants.</title>
        <authorList>
            <person name="Rensing S."/>
            <person name="Lang D."/>
            <person name="Zimmer A."/>
            <person name="Terry A."/>
            <person name="Salamov A."/>
            <person name="Shapiro H."/>
            <person name="Nishiyama T."/>
            <person name="Perroud P.-F."/>
            <person name="Lindquist E."/>
            <person name="Kamisugi Y."/>
            <person name="Tanahashi T."/>
            <person name="Sakakibara K."/>
            <person name="Fujita T."/>
            <person name="Oishi K."/>
            <person name="Shin-I T."/>
            <person name="Kuroki Y."/>
            <person name="Toyoda A."/>
            <person name="Suzuki Y."/>
            <person name="Hashimoto A."/>
            <person name="Yamaguchi K."/>
            <person name="Sugano A."/>
            <person name="Kohara Y."/>
            <person name="Fujiyama A."/>
            <person name="Anterola A."/>
            <person name="Aoki S."/>
            <person name="Ashton N."/>
            <person name="Barbazuk W.B."/>
            <person name="Barker E."/>
            <person name="Bennetzen J."/>
            <person name="Bezanilla M."/>
            <person name="Blankenship R."/>
            <person name="Cho S.H."/>
            <person name="Dutcher S."/>
            <person name="Estelle M."/>
            <person name="Fawcett J.A."/>
            <person name="Gundlach H."/>
            <person name="Hanada K."/>
            <person name="Heyl A."/>
            <person name="Hicks K.A."/>
            <person name="Hugh J."/>
            <person name="Lohr M."/>
            <person name="Mayer K."/>
            <person name="Melkozernov A."/>
            <person name="Murata T."/>
            <person name="Nelson D."/>
            <person name="Pils B."/>
            <person name="Prigge M."/>
            <person name="Reiss B."/>
            <person name="Renner T."/>
            <person name="Rombauts S."/>
            <person name="Rushton P."/>
            <person name="Sanderfoot A."/>
            <person name="Schween G."/>
            <person name="Shiu S.-H."/>
            <person name="Stueber K."/>
            <person name="Theodoulou F.L."/>
            <person name="Tu H."/>
            <person name="Van de Peer Y."/>
            <person name="Verrier P.J."/>
            <person name="Waters E."/>
            <person name="Wood A."/>
            <person name="Yang L."/>
            <person name="Cove D."/>
            <person name="Cuming A."/>
            <person name="Hasebe M."/>
            <person name="Lucas S."/>
            <person name="Mishler D.B."/>
            <person name="Reski R."/>
            <person name="Grigoriev I."/>
            <person name="Quatrano R.S."/>
            <person name="Boore J.L."/>
        </authorList>
    </citation>
    <scope>NUCLEOTIDE SEQUENCE [LARGE SCALE GENOMIC DNA]</scope>
    <source>
        <strain evidence="2 3">cv. Gransden 2004</strain>
    </source>
</reference>
<dbReference type="AlphaFoldDB" id="A0A2K1JQU1"/>
<dbReference type="EnsemblPlants" id="Pp3c12_14540V3.1">
    <property type="protein sequence ID" value="Pp3c12_14540V3.1"/>
    <property type="gene ID" value="Pp3c12_14540"/>
</dbReference>
<evidence type="ECO:0000313" key="3">
    <source>
        <dbReference type="Proteomes" id="UP000006727"/>
    </source>
</evidence>
<proteinExistence type="predicted"/>
<reference evidence="2" key="3">
    <citation type="submission" date="2020-12" db="UniProtKB">
        <authorList>
            <consortium name="EnsemblPlants"/>
        </authorList>
    </citation>
    <scope>IDENTIFICATION</scope>
</reference>
<dbReference type="EnsemblPlants" id="Pp3c12_14540V3.2">
    <property type="protein sequence ID" value="Pp3c12_14540V3.2"/>
    <property type="gene ID" value="Pp3c12_14540"/>
</dbReference>
<name>A0A2K1JQU1_PHYPA</name>
<dbReference type="Gramene" id="Pp3c12_14540V3.1">
    <property type="protein sequence ID" value="Pp3c12_14540V3.1"/>
    <property type="gene ID" value="Pp3c12_14540"/>
</dbReference>
<gene>
    <name evidence="2" type="primary">LOC112289560</name>
    <name evidence="1" type="ORF">PHYPA_016287</name>
</gene>
<dbReference type="Gramene" id="Pp3c12_14540V3.2">
    <property type="protein sequence ID" value="Pp3c12_14540V3.2"/>
    <property type="gene ID" value="Pp3c12_14540"/>
</dbReference>
<dbReference type="GeneID" id="112289560"/>
<evidence type="ECO:0000313" key="2">
    <source>
        <dbReference type="EnsemblPlants" id="Pp3c12_14540V3.1"/>
    </source>
</evidence>
<reference evidence="1 3" key="2">
    <citation type="journal article" date="2018" name="Plant J.">
        <title>The Physcomitrella patens chromosome-scale assembly reveals moss genome structure and evolution.</title>
        <authorList>
            <person name="Lang D."/>
            <person name="Ullrich K.K."/>
            <person name="Murat F."/>
            <person name="Fuchs J."/>
            <person name="Jenkins J."/>
            <person name="Haas F.B."/>
            <person name="Piednoel M."/>
            <person name="Gundlach H."/>
            <person name="Van Bel M."/>
            <person name="Meyberg R."/>
            <person name="Vives C."/>
            <person name="Morata J."/>
            <person name="Symeonidi A."/>
            <person name="Hiss M."/>
            <person name="Muchero W."/>
            <person name="Kamisugi Y."/>
            <person name="Saleh O."/>
            <person name="Blanc G."/>
            <person name="Decker E.L."/>
            <person name="van Gessel N."/>
            <person name="Grimwood J."/>
            <person name="Hayes R.D."/>
            <person name="Graham S.W."/>
            <person name="Gunter L.E."/>
            <person name="McDaniel S.F."/>
            <person name="Hoernstein S.N.W."/>
            <person name="Larsson A."/>
            <person name="Li F.W."/>
            <person name="Perroud P.F."/>
            <person name="Phillips J."/>
            <person name="Ranjan P."/>
            <person name="Rokshar D.S."/>
            <person name="Rothfels C.J."/>
            <person name="Schneider L."/>
            <person name="Shu S."/>
            <person name="Stevenson D.W."/>
            <person name="Thummler F."/>
            <person name="Tillich M."/>
            <person name="Villarreal Aguilar J.C."/>
            <person name="Widiez T."/>
            <person name="Wong G.K."/>
            <person name="Wymore A."/>
            <person name="Zhang Y."/>
            <person name="Zimmer A.D."/>
            <person name="Quatrano R.S."/>
            <person name="Mayer K.F.X."/>
            <person name="Goodstein D."/>
            <person name="Casacuberta J.M."/>
            <person name="Vandepoele K."/>
            <person name="Reski R."/>
            <person name="Cuming A.C."/>
            <person name="Tuskan G.A."/>
            <person name="Maumus F."/>
            <person name="Salse J."/>
            <person name="Schmutz J."/>
            <person name="Rensing S.A."/>
        </authorList>
    </citation>
    <scope>NUCLEOTIDE SEQUENCE [LARGE SCALE GENOMIC DNA]</scope>
    <source>
        <strain evidence="2 3">cv. Gransden 2004</strain>
    </source>
</reference>
<dbReference type="RefSeq" id="XP_024390592.1">
    <property type="nucleotide sequence ID" value="XM_024534824.2"/>
</dbReference>
<protein>
    <submittedName>
        <fullName evidence="1 2">Uncharacterized protein</fullName>
    </submittedName>
</protein>
<organism evidence="1">
    <name type="scientific">Physcomitrium patens</name>
    <name type="common">Spreading-leaved earth moss</name>
    <name type="synonym">Physcomitrella patens</name>
    <dbReference type="NCBI Taxonomy" id="3218"/>
    <lineage>
        <taxon>Eukaryota</taxon>
        <taxon>Viridiplantae</taxon>
        <taxon>Streptophyta</taxon>
        <taxon>Embryophyta</taxon>
        <taxon>Bryophyta</taxon>
        <taxon>Bryophytina</taxon>
        <taxon>Bryopsida</taxon>
        <taxon>Funariidae</taxon>
        <taxon>Funariales</taxon>
        <taxon>Funariaceae</taxon>
        <taxon>Physcomitrium</taxon>
    </lineage>
</organism>
<dbReference type="EMBL" id="ABEU02000012">
    <property type="protein sequence ID" value="PNR43904.1"/>
    <property type="molecule type" value="Genomic_DNA"/>
</dbReference>
<evidence type="ECO:0000313" key="1">
    <source>
        <dbReference type="EMBL" id="PNR43904.1"/>
    </source>
</evidence>
<sequence>MAAPSQFQRWQQNLESGMCKYHCIVSKIEFLGSHHHFEAVSEQPAASVEKEVERKCWRGLTKLITVYGNIFLTSGKKQTKFVCISTSNVVTPEQDGRSFNVKEANKVSL</sequence>
<keyword evidence="3" id="KW-1185">Reference proteome</keyword>
<dbReference type="Proteomes" id="UP000006727">
    <property type="component" value="Chromosome 12"/>
</dbReference>
<accession>A0A2K1JQU1</accession>
<dbReference type="RefSeq" id="XP_073393968.1">
    <property type="nucleotide sequence ID" value="XM_073537867.1"/>
</dbReference>